<proteinExistence type="predicted"/>
<dbReference type="EMBL" id="BORS01000001">
    <property type="protein sequence ID" value="GIO40567.1"/>
    <property type="molecule type" value="Genomic_DNA"/>
</dbReference>
<keyword evidence="1" id="KW-0472">Membrane</keyword>
<feature type="transmembrane region" description="Helical" evidence="1">
    <location>
        <begin position="137"/>
        <end position="156"/>
    </location>
</feature>
<dbReference type="AlphaFoldDB" id="A0A919Y1Q0"/>
<feature type="transmembrane region" description="Helical" evidence="1">
    <location>
        <begin position="7"/>
        <end position="28"/>
    </location>
</feature>
<keyword evidence="3" id="KW-1185">Reference proteome</keyword>
<keyword evidence="1" id="KW-1133">Transmembrane helix</keyword>
<accession>A0A919Y1Q0</accession>
<feature type="transmembrane region" description="Helical" evidence="1">
    <location>
        <begin position="60"/>
        <end position="82"/>
    </location>
</feature>
<keyword evidence="1" id="KW-0812">Transmembrane</keyword>
<comment type="caution">
    <text evidence="2">The sequence shown here is derived from an EMBL/GenBank/DDBJ whole genome shotgun (WGS) entry which is preliminary data.</text>
</comment>
<reference evidence="2" key="1">
    <citation type="submission" date="2021-03" db="EMBL/GenBank/DDBJ databases">
        <title>Antimicrobial resistance genes in bacteria isolated from Japanese honey, and their potential for conferring macrolide and lincosamide resistance in the American foulbrood pathogen Paenibacillus larvae.</title>
        <authorList>
            <person name="Okamoto M."/>
            <person name="Kumagai M."/>
            <person name="Kanamori H."/>
            <person name="Takamatsu D."/>
        </authorList>
    </citation>
    <scope>NUCLEOTIDE SEQUENCE</scope>
    <source>
        <strain evidence="2">J41TS4</strain>
    </source>
</reference>
<evidence type="ECO:0000313" key="2">
    <source>
        <dbReference type="EMBL" id="GIO40567.1"/>
    </source>
</evidence>
<gene>
    <name evidence="2" type="ORF">J41TS4_03250</name>
</gene>
<dbReference type="RefSeq" id="WP_301624375.1">
    <property type="nucleotide sequence ID" value="NZ_BORS01000001.1"/>
</dbReference>
<feature type="transmembrane region" description="Helical" evidence="1">
    <location>
        <begin position="88"/>
        <end position="106"/>
    </location>
</feature>
<feature type="transmembrane region" description="Helical" evidence="1">
    <location>
        <begin position="113"/>
        <end position="131"/>
    </location>
</feature>
<protein>
    <recommendedName>
        <fullName evidence="4">DUF5668 domain-containing protein</fullName>
    </recommendedName>
</protein>
<evidence type="ECO:0008006" key="4">
    <source>
        <dbReference type="Google" id="ProtNLM"/>
    </source>
</evidence>
<dbReference type="Proteomes" id="UP000678895">
    <property type="component" value="Unassembled WGS sequence"/>
</dbReference>
<sequence>MSDNNKLTTGILILAAGIIILLGKLGVFGFLGRAFWPLLLLIPGLLLHMLYFWRKGPAELLVPGAMLVLYSVMFFIAIIWGWQTMKHIWPGFILGIAAGLYEYLLLSGTRHNGLWIVTLILTAVSLVLFGFTLFSMAFIYLLAILMIVAGIWLIAARGRRNTRRSW</sequence>
<organism evidence="2 3">
    <name type="scientific">Paenibacillus apis</name>
    <dbReference type="NCBI Taxonomy" id="1792174"/>
    <lineage>
        <taxon>Bacteria</taxon>
        <taxon>Bacillati</taxon>
        <taxon>Bacillota</taxon>
        <taxon>Bacilli</taxon>
        <taxon>Bacillales</taxon>
        <taxon>Paenibacillaceae</taxon>
        <taxon>Paenibacillus</taxon>
    </lineage>
</organism>
<name>A0A919Y1Q0_9BACL</name>
<evidence type="ECO:0000313" key="3">
    <source>
        <dbReference type="Proteomes" id="UP000678895"/>
    </source>
</evidence>
<evidence type="ECO:0000256" key="1">
    <source>
        <dbReference type="SAM" id="Phobius"/>
    </source>
</evidence>
<feature type="transmembrane region" description="Helical" evidence="1">
    <location>
        <begin position="34"/>
        <end position="53"/>
    </location>
</feature>